<dbReference type="PANTHER" id="PTHR43343">
    <property type="entry name" value="PEPTIDASE S12"/>
    <property type="match status" value="1"/>
</dbReference>
<dbReference type="SUPFAM" id="SSF50494">
    <property type="entry name" value="Trypsin-like serine proteases"/>
    <property type="match status" value="1"/>
</dbReference>
<dbReference type="Gene3D" id="2.40.10.120">
    <property type="match status" value="1"/>
</dbReference>
<evidence type="ECO:0000256" key="2">
    <source>
        <dbReference type="ARBA" id="ARBA00022801"/>
    </source>
</evidence>
<proteinExistence type="predicted"/>
<dbReference type="GO" id="GO:0004252">
    <property type="term" value="F:serine-type endopeptidase activity"/>
    <property type="evidence" value="ECO:0007669"/>
    <property type="project" value="InterPro"/>
</dbReference>
<feature type="non-terminal residue" evidence="4">
    <location>
        <position position="204"/>
    </location>
</feature>
<evidence type="ECO:0000313" key="4">
    <source>
        <dbReference type="EMBL" id="SVD45812.1"/>
    </source>
</evidence>
<evidence type="ECO:0008006" key="5">
    <source>
        <dbReference type="Google" id="ProtNLM"/>
    </source>
</evidence>
<feature type="transmembrane region" description="Helical" evidence="3">
    <location>
        <begin position="7"/>
        <end position="28"/>
    </location>
</feature>
<keyword evidence="1" id="KW-0645">Protease</keyword>
<name>A0A382VH03_9ZZZZ</name>
<evidence type="ECO:0000256" key="3">
    <source>
        <dbReference type="SAM" id="Phobius"/>
    </source>
</evidence>
<dbReference type="PRINTS" id="PR00834">
    <property type="entry name" value="PROTEASES2C"/>
</dbReference>
<organism evidence="4">
    <name type="scientific">marine metagenome</name>
    <dbReference type="NCBI Taxonomy" id="408172"/>
    <lineage>
        <taxon>unclassified sequences</taxon>
        <taxon>metagenomes</taxon>
        <taxon>ecological metagenomes</taxon>
    </lineage>
</organism>
<sequence>MGATTKYFLVPMFLILGISGGIAVGRLMESRESDSGTQLPSVPVSAAALQDTFAATADFAMKSVVHISATGSRYGHSADSVGSGVVLSQEGHIITNNHVVENSGALRVRFVDGREMVANILGTDPETDLAVIKIDVPEGVRIFPAVFGDSDRSRVGDWALAIGSPFGYNHTVTVGVVSAKHRQAQMDLAYQDFIQTDAAINPGN</sequence>
<dbReference type="PANTHER" id="PTHR43343:SF3">
    <property type="entry name" value="PROTEASE DO-LIKE 8, CHLOROPLASTIC"/>
    <property type="match status" value="1"/>
</dbReference>
<keyword evidence="2" id="KW-0378">Hydrolase</keyword>
<accession>A0A382VH03</accession>
<dbReference type="InterPro" id="IPR051201">
    <property type="entry name" value="Chloro_Bact_Ser_Proteases"/>
</dbReference>
<evidence type="ECO:0000256" key="1">
    <source>
        <dbReference type="ARBA" id="ARBA00022670"/>
    </source>
</evidence>
<dbReference type="EMBL" id="UINC01151924">
    <property type="protein sequence ID" value="SVD45812.1"/>
    <property type="molecule type" value="Genomic_DNA"/>
</dbReference>
<dbReference type="AlphaFoldDB" id="A0A382VH03"/>
<dbReference type="Pfam" id="PF13365">
    <property type="entry name" value="Trypsin_2"/>
    <property type="match status" value="1"/>
</dbReference>
<protein>
    <recommendedName>
        <fullName evidence="5">Serine protease</fullName>
    </recommendedName>
</protein>
<dbReference type="GO" id="GO:0006508">
    <property type="term" value="P:proteolysis"/>
    <property type="evidence" value="ECO:0007669"/>
    <property type="project" value="UniProtKB-KW"/>
</dbReference>
<dbReference type="InterPro" id="IPR009003">
    <property type="entry name" value="Peptidase_S1_PA"/>
</dbReference>
<keyword evidence="3" id="KW-0812">Transmembrane</keyword>
<keyword evidence="3" id="KW-0472">Membrane</keyword>
<keyword evidence="3" id="KW-1133">Transmembrane helix</keyword>
<gene>
    <name evidence="4" type="ORF">METZ01_LOCUS398666</name>
</gene>
<reference evidence="4" key="1">
    <citation type="submission" date="2018-05" db="EMBL/GenBank/DDBJ databases">
        <authorList>
            <person name="Lanie J.A."/>
            <person name="Ng W.-L."/>
            <person name="Kazmierczak K.M."/>
            <person name="Andrzejewski T.M."/>
            <person name="Davidsen T.M."/>
            <person name="Wayne K.J."/>
            <person name="Tettelin H."/>
            <person name="Glass J.I."/>
            <person name="Rusch D."/>
            <person name="Podicherti R."/>
            <person name="Tsui H.-C.T."/>
            <person name="Winkler M.E."/>
        </authorList>
    </citation>
    <scope>NUCLEOTIDE SEQUENCE</scope>
</reference>
<dbReference type="InterPro" id="IPR001940">
    <property type="entry name" value="Peptidase_S1C"/>
</dbReference>